<dbReference type="PANTHER" id="PTHR47506:SF1">
    <property type="entry name" value="HTH-TYPE TRANSCRIPTIONAL REGULATOR YJDC"/>
    <property type="match status" value="1"/>
</dbReference>
<feature type="DNA-binding region" description="H-T-H motif" evidence="4">
    <location>
        <begin position="29"/>
        <end position="48"/>
    </location>
</feature>
<proteinExistence type="predicted"/>
<dbReference type="InterPro" id="IPR023772">
    <property type="entry name" value="DNA-bd_HTH_TetR-type_CS"/>
</dbReference>
<dbReference type="Pfam" id="PF16925">
    <property type="entry name" value="TetR_C_13"/>
    <property type="match status" value="1"/>
</dbReference>
<dbReference type="Gene3D" id="1.10.357.10">
    <property type="entry name" value="Tetracycline Repressor, domain 2"/>
    <property type="match status" value="1"/>
</dbReference>
<comment type="caution">
    <text evidence="6">The sequence shown here is derived from an EMBL/GenBank/DDBJ whole genome shotgun (WGS) entry which is preliminary data.</text>
</comment>
<sequence length="194" mass="21013">MGRPREFDTDEALCKALQLFWKQGYEGTSLNDLTEAMGINRPSLYAAFGNKEELFLKALDRYAAGHMAFFGEALAAPTARETVSRLLYGFVDAQTDANSPAGCLGTNGAIACSVSADAVRQELIHRRGAAEHRLEERLRAAQAQGDLPADQDPADLARFVMTIAQGTSVQAASGADRESLHRVVESALRAWPSR</sequence>
<reference evidence="6 7" key="1">
    <citation type="journal article" date="2013" name="Int. J. Syst. Evol. Microbiol.">
        <title>Roseomonas aerophila sp. nov., isolated from air.</title>
        <authorList>
            <person name="Kim S.J."/>
            <person name="Weon H.Y."/>
            <person name="Ahn J.H."/>
            <person name="Hong S.B."/>
            <person name="Seok S.J."/>
            <person name="Whang K.S."/>
            <person name="Kwon S.W."/>
        </authorList>
    </citation>
    <scope>NUCLEOTIDE SEQUENCE [LARGE SCALE GENOMIC DNA]</scope>
    <source>
        <strain evidence="6 7">NBRC 108923</strain>
    </source>
</reference>
<evidence type="ECO:0000256" key="2">
    <source>
        <dbReference type="ARBA" id="ARBA00023125"/>
    </source>
</evidence>
<gene>
    <name evidence="6" type="ORF">IBL26_13780</name>
</gene>
<protein>
    <submittedName>
        <fullName evidence="6">TetR/AcrR family transcriptional regulator</fullName>
    </submittedName>
</protein>
<dbReference type="PANTHER" id="PTHR47506">
    <property type="entry name" value="TRANSCRIPTIONAL REGULATORY PROTEIN"/>
    <property type="match status" value="1"/>
</dbReference>
<evidence type="ECO:0000256" key="1">
    <source>
        <dbReference type="ARBA" id="ARBA00023015"/>
    </source>
</evidence>
<evidence type="ECO:0000256" key="4">
    <source>
        <dbReference type="PROSITE-ProRule" id="PRU00335"/>
    </source>
</evidence>
<accession>A0ABR7RP29</accession>
<evidence type="ECO:0000313" key="6">
    <source>
        <dbReference type="EMBL" id="MBC9207910.1"/>
    </source>
</evidence>
<dbReference type="RefSeq" id="WP_187785071.1">
    <property type="nucleotide sequence ID" value="NZ_JACTVA010000023.1"/>
</dbReference>
<name>A0ABR7RP29_9PROT</name>
<feature type="domain" description="HTH tetR-type" evidence="5">
    <location>
        <begin position="6"/>
        <end position="66"/>
    </location>
</feature>
<dbReference type="EMBL" id="JACTVA010000023">
    <property type="protein sequence ID" value="MBC9207910.1"/>
    <property type="molecule type" value="Genomic_DNA"/>
</dbReference>
<dbReference type="InterPro" id="IPR001647">
    <property type="entry name" value="HTH_TetR"/>
</dbReference>
<evidence type="ECO:0000313" key="7">
    <source>
        <dbReference type="Proteomes" id="UP000626026"/>
    </source>
</evidence>
<keyword evidence="2 4" id="KW-0238">DNA-binding</keyword>
<dbReference type="Proteomes" id="UP000626026">
    <property type="component" value="Unassembled WGS sequence"/>
</dbReference>
<evidence type="ECO:0000256" key="3">
    <source>
        <dbReference type="ARBA" id="ARBA00023163"/>
    </source>
</evidence>
<dbReference type="Pfam" id="PF00440">
    <property type="entry name" value="TetR_N"/>
    <property type="match status" value="1"/>
</dbReference>
<dbReference type="PROSITE" id="PS50977">
    <property type="entry name" value="HTH_TETR_2"/>
    <property type="match status" value="1"/>
</dbReference>
<dbReference type="PROSITE" id="PS01081">
    <property type="entry name" value="HTH_TETR_1"/>
    <property type="match status" value="1"/>
</dbReference>
<dbReference type="SUPFAM" id="SSF46689">
    <property type="entry name" value="Homeodomain-like"/>
    <property type="match status" value="1"/>
</dbReference>
<evidence type="ECO:0000259" key="5">
    <source>
        <dbReference type="PROSITE" id="PS50977"/>
    </source>
</evidence>
<dbReference type="Gene3D" id="1.10.10.60">
    <property type="entry name" value="Homeodomain-like"/>
    <property type="match status" value="1"/>
</dbReference>
<dbReference type="PRINTS" id="PR00455">
    <property type="entry name" value="HTHTETR"/>
</dbReference>
<organism evidence="6 7">
    <name type="scientific">Teichococcus aerophilus</name>
    <dbReference type="NCBI Taxonomy" id="1224513"/>
    <lineage>
        <taxon>Bacteria</taxon>
        <taxon>Pseudomonadati</taxon>
        <taxon>Pseudomonadota</taxon>
        <taxon>Alphaproteobacteria</taxon>
        <taxon>Acetobacterales</taxon>
        <taxon>Roseomonadaceae</taxon>
        <taxon>Roseomonas</taxon>
    </lineage>
</organism>
<dbReference type="InterPro" id="IPR036271">
    <property type="entry name" value="Tet_transcr_reg_TetR-rel_C_sf"/>
</dbReference>
<dbReference type="InterPro" id="IPR011075">
    <property type="entry name" value="TetR_C"/>
</dbReference>
<dbReference type="SUPFAM" id="SSF48498">
    <property type="entry name" value="Tetracyclin repressor-like, C-terminal domain"/>
    <property type="match status" value="1"/>
</dbReference>
<keyword evidence="3" id="KW-0804">Transcription</keyword>
<keyword evidence="1" id="KW-0805">Transcription regulation</keyword>
<keyword evidence="7" id="KW-1185">Reference proteome</keyword>
<dbReference type="InterPro" id="IPR009057">
    <property type="entry name" value="Homeodomain-like_sf"/>
</dbReference>